<dbReference type="InterPro" id="IPR021145">
    <property type="entry name" value="Portal_protein_SPP1_Gp6-like"/>
</dbReference>
<evidence type="ECO:0000313" key="1">
    <source>
        <dbReference type="EMBL" id="XBC48153.1"/>
    </source>
</evidence>
<protein>
    <submittedName>
        <fullName evidence="1">Phage portal protein</fullName>
    </submittedName>
</protein>
<accession>A0AB74TTM2</accession>
<organism evidence="1">
    <name type="scientific">Dolosigranulum savutiense</name>
    <dbReference type="NCBI Taxonomy" id="3110288"/>
    <lineage>
        <taxon>Bacteria</taxon>
        <taxon>Bacillati</taxon>
        <taxon>Bacillota</taxon>
        <taxon>Bacilli</taxon>
        <taxon>Lactobacillales</taxon>
        <taxon>Carnobacteriaceae</taxon>
        <taxon>Dolosigranulum</taxon>
    </lineage>
</organism>
<gene>
    <name evidence="1" type="ORF">VUQ09_01830</name>
</gene>
<sequence>MFERIKGWVKGVGRALGLIDNINKLREHKNINADELEYDRIDFNKRLYGGYVQEWHDLEYQGTIEKIKRKQRTLNMPKVLAKKLAKLTFNEGVQISIGEDTGKEAQWELIKDVVTSNRFIREFQRYLEYMFAMGGVAVEVYLDGDEPKIAYATADAFFALSQDTEQVDEAVIANQEKMDGRYYTLLKWHEWGEFENGHNYKITNELYESGNKDVIGDKVRLSKLYDDMEPISLFTLEHPLFVYFKPNEANNKNITSPLGISVFENCQDTIRMLDVMYDFWWNEFRLGKRRVAVPEYLVKTQFNAQGKPYVTFDDSEELFVALNSAEMDDMEMKDLTVDLRVGQIVESIQSLLDVLAMQVGLSPGTFTFQSGGVKTATQVVAENSETFQTRSSHLSIIEDGLRDLIMSIYEVATLDMQVSDPLERSDISIDFNDGVFDDNQSRLNYWRDGYKAGLVPREKAIERAFNLSSEEAREWAEQLQADTQQNVFSRQQAAAQAELGIER</sequence>
<reference evidence="1" key="1">
    <citation type="submission" date="2023-12" db="EMBL/GenBank/DDBJ databases">
        <title>Dolosigranulum savutii sp. nov. isolated from human upper respiratory samples collected in Botswana.</title>
        <authorList>
            <person name="Kelly M.S."/>
        </authorList>
    </citation>
    <scope>NUCLEOTIDE SEQUENCE</scope>
    <source>
        <strain evidence="1">MSK312</strain>
    </source>
</reference>
<dbReference type="InterPro" id="IPR006432">
    <property type="entry name" value="Phage_portal_A118-type"/>
</dbReference>
<dbReference type="NCBIfam" id="TIGR01542">
    <property type="entry name" value="A118_put_portal"/>
    <property type="match status" value="1"/>
</dbReference>
<dbReference type="PIRSF" id="PIRSF011911">
    <property type="entry name" value="A118_put_portal"/>
    <property type="match status" value="1"/>
</dbReference>
<dbReference type="EMBL" id="CP142434">
    <property type="protein sequence ID" value="XBC48153.1"/>
    <property type="molecule type" value="Genomic_DNA"/>
</dbReference>
<dbReference type="Pfam" id="PF05133">
    <property type="entry name" value="SPP1_portal"/>
    <property type="match status" value="1"/>
</dbReference>
<proteinExistence type="predicted"/>
<dbReference type="RefSeq" id="WP_347298168.1">
    <property type="nucleotide sequence ID" value="NZ_CP142434.1"/>
</dbReference>
<dbReference type="AlphaFoldDB" id="A0AB74TTM2"/>
<name>A0AB74TTM2_9LACT</name>